<dbReference type="CDD" id="cd02526">
    <property type="entry name" value="GT2_RfbF_like"/>
    <property type="match status" value="1"/>
</dbReference>
<sequence>MKVGAVIVLYNPCKDLFKDVLLHTINQFDSVFIVDNSPMPYDDLDQYENITYHFIGENKGIATAQNIGIKYFEEKNYDFITFLDQDSIPSDDLIEKLLSAYTVLNNQKIKIGAIGARPYNRNSNKPYPNTSSRNVAITNNITEVTEIISSSSLIPVANFKVVGKMEDDLFIDGVDHEWCWRATKIAKYRFFIAEDVLLSHQLGEGDKFLLYRNVAISTPFRTYYQFRNYFRFLPRKYVPLYWKIVNGVKYLIKYFYFPLMVSPRWEYFKSINKGIFDAIFRR</sequence>
<feature type="domain" description="Glycosyltransferase 2-like" evidence="4">
    <location>
        <begin position="6"/>
        <end position="125"/>
    </location>
</feature>
<proteinExistence type="inferred from homology"/>
<dbReference type="AlphaFoldDB" id="A0AAX2GVA2"/>
<evidence type="ECO:0000313" key="7">
    <source>
        <dbReference type="Proteomes" id="UP000065822"/>
    </source>
</evidence>
<dbReference type="Pfam" id="PF00535">
    <property type="entry name" value="Glycos_transf_2"/>
    <property type="match status" value="1"/>
</dbReference>
<dbReference type="Proteomes" id="UP000215539">
    <property type="component" value="Chromosome 1"/>
</dbReference>
<dbReference type="SUPFAM" id="SSF53448">
    <property type="entry name" value="Nucleotide-diphospho-sugar transferases"/>
    <property type="match status" value="1"/>
</dbReference>
<evidence type="ECO:0000256" key="2">
    <source>
        <dbReference type="ARBA" id="ARBA00022676"/>
    </source>
</evidence>
<dbReference type="Gene3D" id="3.90.550.10">
    <property type="entry name" value="Spore Coat Polysaccharide Biosynthesis Protein SpsA, Chain A"/>
    <property type="match status" value="1"/>
</dbReference>
<reference evidence="6 8" key="2">
    <citation type="submission" date="2017-06" db="EMBL/GenBank/DDBJ databases">
        <authorList>
            <consortium name="Pathogen Informatics"/>
        </authorList>
    </citation>
    <scope>NUCLEOTIDE SEQUENCE [LARGE SCALE GENOMIC DNA]</scope>
    <source>
        <strain evidence="6 8">NCTC12947</strain>
    </source>
</reference>
<dbReference type="PANTHER" id="PTHR43179">
    <property type="entry name" value="RHAMNOSYLTRANSFERASE WBBL"/>
    <property type="match status" value="1"/>
</dbReference>
<keyword evidence="3" id="KW-0808">Transferase</keyword>
<organism evidence="6 8">
    <name type="scientific">Capnocytophaga haemolytica</name>
    <dbReference type="NCBI Taxonomy" id="45243"/>
    <lineage>
        <taxon>Bacteria</taxon>
        <taxon>Pseudomonadati</taxon>
        <taxon>Bacteroidota</taxon>
        <taxon>Flavobacteriia</taxon>
        <taxon>Flavobacteriales</taxon>
        <taxon>Flavobacteriaceae</taxon>
        <taxon>Capnocytophaga</taxon>
    </lineage>
</organism>
<evidence type="ECO:0000313" key="5">
    <source>
        <dbReference type="EMBL" id="AMD86220.1"/>
    </source>
</evidence>
<protein>
    <submittedName>
        <fullName evidence="5">Glycosyltransferase</fullName>
    </submittedName>
    <submittedName>
        <fullName evidence="6">Rhamnosyltransferase</fullName>
    </submittedName>
</protein>
<keyword evidence="2" id="KW-0328">Glycosyltransferase</keyword>
<keyword evidence="7" id="KW-1185">Reference proteome</keyword>
<gene>
    <name evidence="5" type="ORF">AXF12_06480</name>
    <name evidence="6" type="ORF">SAMEA44541418_00413</name>
</gene>
<dbReference type="EMBL" id="LT906449">
    <property type="protein sequence ID" value="SNV04392.1"/>
    <property type="molecule type" value="Genomic_DNA"/>
</dbReference>
<evidence type="ECO:0000313" key="6">
    <source>
        <dbReference type="EMBL" id="SNV04392.1"/>
    </source>
</evidence>
<evidence type="ECO:0000256" key="3">
    <source>
        <dbReference type="ARBA" id="ARBA00022679"/>
    </source>
</evidence>
<dbReference type="InterPro" id="IPR029044">
    <property type="entry name" value="Nucleotide-diphossugar_trans"/>
</dbReference>
<comment type="similarity">
    <text evidence="1">Belongs to the glycosyltransferase 2 family.</text>
</comment>
<evidence type="ECO:0000259" key="4">
    <source>
        <dbReference type="Pfam" id="PF00535"/>
    </source>
</evidence>
<dbReference type="EMBL" id="CP014227">
    <property type="protein sequence ID" value="AMD86220.1"/>
    <property type="molecule type" value="Genomic_DNA"/>
</dbReference>
<dbReference type="RefSeq" id="WP_066431833.1">
    <property type="nucleotide sequence ID" value="NZ_CP014227.1"/>
</dbReference>
<reference evidence="5 7" key="1">
    <citation type="submission" date="2016-02" db="EMBL/GenBank/DDBJ databases">
        <authorList>
            <person name="Holder M.E."/>
            <person name="Ajami N.J."/>
            <person name="Petrosino J.F."/>
        </authorList>
    </citation>
    <scope>NUCLEOTIDE SEQUENCE [LARGE SCALE GENOMIC DNA]</scope>
    <source>
        <strain evidence="5 7">CCUG 32990</strain>
    </source>
</reference>
<evidence type="ECO:0000256" key="1">
    <source>
        <dbReference type="ARBA" id="ARBA00006739"/>
    </source>
</evidence>
<name>A0AAX2GVA2_9FLAO</name>
<dbReference type="KEGG" id="chg:AXF12_06480"/>
<dbReference type="InterPro" id="IPR001173">
    <property type="entry name" value="Glyco_trans_2-like"/>
</dbReference>
<accession>A0AAX2GVA2</accession>
<dbReference type="GO" id="GO:0016757">
    <property type="term" value="F:glycosyltransferase activity"/>
    <property type="evidence" value="ECO:0007669"/>
    <property type="project" value="UniProtKB-KW"/>
</dbReference>
<dbReference type="Proteomes" id="UP000065822">
    <property type="component" value="Chromosome"/>
</dbReference>
<evidence type="ECO:0000313" key="8">
    <source>
        <dbReference type="Proteomes" id="UP000215539"/>
    </source>
</evidence>
<dbReference type="PANTHER" id="PTHR43179:SF12">
    <property type="entry name" value="GALACTOFURANOSYLTRANSFERASE GLFT2"/>
    <property type="match status" value="1"/>
</dbReference>